<dbReference type="Proteomes" id="UP000276991">
    <property type="component" value="Unassembled WGS sequence"/>
</dbReference>
<dbReference type="SUPFAM" id="SSF55486">
    <property type="entry name" value="Metalloproteases ('zincins'), catalytic domain"/>
    <property type="match status" value="1"/>
</dbReference>
<dbReference type="GO" id="GO:0004222">
    <property type="term" value="F:metalloendopeptidase activity"/>
    <property type="evidence" value="ECO:0007669"/>
    <property type="project" value="InterPro"/>
</dbReference>
<dbReference type="InterPro" id="IPR045090">
    <property type="entry name" value="Pept_M3A_M3B"/>
</dbReference>
<comment type="similarity">
    <text evidence="1 7">Belongs to the peptidase M3 family.</text>
</comment>
<dbReference type="Gene3D" id="3.40.390.10">
    <property type="entry name" value="Collagenase (Catalytic Domain)"/>
    <property type="match status" value="1"/>
</dbReference>
<dbReference type="Gene3D" id="1.10.1370.10">
    <property type="entry name" value="Neurolysin, domain 3"/>
    <property type="match status" value="1"/>
</dbReference>
<dbReference type="AlphaFoldDB" id="A0A498SDP4"/>
<organism evidence="10 11">
    <name type="scientific">Acanthocheilonema viteae</name>
    <name type="common">Filarial nematode worm</name>
    <name type="synonym">Dipetalonema viteae</name>
    <dbReference type="NCBI Taxonomy" id="6277"/>
    <lineage>
        <taxon>Eukaryota</taxon>
        <taxon>Metazoa</taxon>
        <taxon>Ecdysozoa</taxon>
        <taxon>Nematoda</taxon>
        <taxon>Chromadorea</taxon>
        <taxon>Rhabditida</taxon>
        <taxon>Spirurina</taxon>
        <taxon>Spiruromorpha</taxon>
        <taxon>Filarioidea</taxon>
        <taxon>Onchocercidae</taxon>
        <taxon>Acanthocheilonema</taxon>
    </lineage>
</organism>
<feature type="region of interest" description="Disordered" evidence="8">
    <location>
        <begin position="808"/>
        <end position="832"/>
    </location>
</feature>
<evidence type="ECO:0000256" key="1">
    <source>
        <dbReference type="ARBA" id="ARBA00006040"/>
    </source>
</evidence>
<evidence type="ECO:0000259" key="9">
    <source>
        <dbReference type="Pfam" id="PF01432"/>
    </source>
</evidence>
<evidence type="ECO:0000313" key="11">
    <source>
        <dbReference type="Proteomes" id="UP000276991"/>
    </source>
</evidence>
<keyword evidence="3 7" id="KW-0479">Metal-binding</keyword>
<evidence type="ECO:0000256" key="2">
    <source>
        <dbReference type="ARBA" id="ARBA00022670"/>
    </source>
</evidence>
<evidence type="ECO:0000256" key="8">
    <source>
        <dbReference type="SAM" id="MobiDB-lite"/>
    </source>
</evidence>
<feature type="domain" description="Peptidase M3A/M3B catalytic" evidence="9">
    <location>
        <begin position="325"/>
        <end position="790"/>
    </location>
</feature>
<dbReference type="STRING" id="6277.A0A498SDP4"/>
<keyword evidence="5 7" id="KW-0862">Zinc</keyword>
<evidence type="ECO:0000256" key="4">
    <source>
        <dbReference type="ARBA" id="ARBA00022801"/>
    </source>
</evidence>
<comment type="cofactor">
    <cofactor evidence="7">
        <name>Zn(2+)</name>
        <dbReference type="ChEBI" id="CHEBI:29105"/>
    </cofactor>
    <text evidence="7">Binds 1 zinc ion.</text>
</comment>
<evidence type="ECO:0000256" key="6">
    <source>
        <dbReference type="ARBA" id="ARBA00023049"/>
    </source>
</evidence>
<dbReference type="EMBL" id="UPTC01000534">
    <property type="protein sequence ID" value="VBB29096.1"/>
    <property type="molecule type" value="Genomic_DNA"/>
</dbReference>
<reference evidence="10 11" key="1">
    <citation type="submission" date="2018-08" db="EMBL/GenBank/DDBJ databases">
        <authorList>
            <person name="Laetsch R D."/>
            <person name="Stevens L."/>
            <person name="Kumar S."/>
            <person name="Blaxter L. M."/>
        </authorList>
    </citation>
    <scope>NUCLEOTIDE SEQUENCE [LARGE SCALE GENOMIC DNA]</scope>
</reference>
<keyword evidence="4 7" id="KW-0378">Hydrolase</keyword>
<evidence type="ECO:0000313" key="10">
    <source>
        <dbReference type="EMBL" id="VBB29096.1"/>
    </source>
</evidence>
<dbReference type="PANTHER" id="PTHR11804:SF83">
    <property type="entry name" value="LD37516P"/>
    <property type="match status" value="1"/>
</dbReference>
<dbReference type="InterPro" id="IPR024077">
    <property type="entry name" value="Neurolysin/TOP_dom2"/>
</dbReference>
<keyword evidence="2 7" id="KW-0645">Protease</keyword>
<protein>
    <recommendedName>
        <fullName evidence="9">Peptidase M3A/M3B catalytic domain-containing protein</fullName>
    </recommendedName>
</protein>
<keyword evidence="6 7" id="KW-0482">Metalloprotease</keyword>
<dbReference type="GO" id="GO:0046872">
    <property type="term" value="F:metal ion binding"/>
    <property type="evidence" value="ECO:0007669"/>
    <property type="project" value="UniProtKB-UniRule"/>
</dbReference>
<evidence type="ECO:0000256" key="3">
    <source>
        <dbReference type="ARBA" id="ARBA00022723"/>
    </source>
</evidence>
<evidence type="ECO:0000256" key="5">
    <source>
        <dbReference type="ARBA" id="ARBA00022833"/>
    </source>
</evidence>
<gene>
    <name evidence="10" type="ORF">NAV_LOCUS3904</name>
</gene>
<proteinExistence type="inferred from homology"/>
<dbReference type="PANTHER" id="PTHR11804">
    <property type="entry name" value="PROTEASE M3 THIMET OLIGOPEPTIDASE-RELATED"/>
    <property type="match status" value="1"/>
</dbReference>
<dbReference type="Pfam" id="PF01432">
    <property type="entry name" value="Peptidase_M3"/>
    <property type="match status" value="1"/>
</dbReference>
<accession>A0A498SDP4</accession>
<keyword evidence="11" id="KW-1185">Reference proteome</keyword>
<dbReference type="InterPro" id="IPR024079">
    <property type="entry name" value="MetalloPept_cat_dom_sf"/>
</dbReference>
<evidence type="ECO:0000256" key="7">
    <source>
        <dbReference type="RuleBase" id="RU003435"/>
    </source>
</evidence>
<sequence>MPVKVRIGMQSSSPLLSGYGQWTVTESFGMLWKVTIPGWYRWLLEGRFGLAVLCGKMQPFRNHQLALFGFFMALDERFRYQALIDILVIMFCTFPIVPNATPENNRFVANVCNAEDWPALCTSPKEMYEGTVRMLFEYGATLHEHMKVLEGMEPKDLTFENVIEPFIAEEEQVLYAFHTLWTRMITDWPISSELQADFMKVHELAISEVSAKWKYDVFFKAIKTLCERNETTERWKRRLADFYYLQMKSTAMGETSKKYEQFTGHDSFVEHYIFRYRMVLRNSEDMENIQVTDRAVFKDAPPEVTEYEEGPWLVNATATSVKPILTYCSDKTVRATVWDKWISRATRPHSLARVTSNARTIETIRKHQGKKAALLGFATYAEYRLAYKMAESPKIVRKFTKALARRMRPLFDDRMQTWSNFAAEEEKLYTLAPSDLYYICRKEAESLHGVDPLDLMYHFPFWPTFENMLEVFSYIFGVLFEDITRDNLDRCHPDIRIFSITDSSDKLFFVFDFQRLHLGRLYVDPFERPNKCCTWDVLLGRSYCTENRWDKIVYLFSNLSVSNSPDSSALLHYEELQNLLFYAGRAMQFLFSQSPYRDLTVPWRIFHAHDMDAVDLLPTIVQFFIFKPVLLTALSCKHLKTGEALSETKANNIALGLSRSTFYETYRALFWTDFDLTLFDTKDTDQVTWQEIYHQKLTEYFAFKNAKRDMQPCSFAPIFGQNISMAMYYSRLWAEMLALDIHDTFEKEDDVCATGDRLKKAILFEGASQPQRELYRRFQGRDPSPDAMCDFYDPPQYHVSIAASNEDAIPHLNSDAQNNTEKFEAKQGVPAK</sequence>
<dbReference type="OrthoDB" id="534666at2759"/>
<dbReference type="GO" id="GO:0006508">
    <property type="term" value="P:proteolysis"/>
    <property type="evidence" value="ECO:0007669"/>
    <property type="project" value="UniProtKB-KW"/>
</dbReference>
<name>A0A498SDP4_ACAVI</name>
<dbReference type="InterPro" id="IPR001567">
    <property type="entry name" value="Pept_M3A_M3B_dom"/>
</dbReference>